<dbReference type="InterPro" id="IPR045851">
    <property type="entry name" value="AMP-bd_C_sf"/>
</dbReference>
<evidence type="ECO:0000259" key="3">
    <source>
        <dbReference type="Pfam" id="PF00501"/>
    </source>
</evidence>
<organism evidence="4">
    <name type="scientific">freshwater metagenome</name>
    <dbReference type="NCBI Taxonomy" id="449393"/>
    <lineage>
        <taxon>unclassified sequences</taxon>
        <taxon>metagenomes</taxon>
        <taxon>ecological metagenomes</taxon>
    </lineage>
</organism>
<dbReference type="AlphaFoldDB" id="A0A6J7NHV5"/>
<dbReference type="SUPFAM" id="SSF56801">
    <property type="entry name" value="Acetyl-CoA synthetase-like"/>
    <property type="match status" value="1"/>
</dbReference>
<keyword evidence="2" id="KW-0436">Ligase</keyword>
<reference evidence="4" key="1">
    <citation type="submission" date="2020-05" db="EMBL/GenBank/DDBJ databases">
        <authorList>
            <person name="Chiriac C."/>
            <person name="Salcher M."/>
            <person name="Ghai R."/>
            <person name="Kavagutti S V."/>
        </authorList>
    </citation>
    <scope>NUCLEOTIDE SEQUENCE</scope>
</reference>
<dbReference type="GO" id="GO:0006631">
    <property type="term" value="P:fatty acid metabolic process"/>
    <property type="evidence" value="ECO:0007669"/>
    <property type="project" value="TreeGrafter"/>
</dbReference>
<dbReference type="Gene3D" id="3.30.300.30">
    <property type="match status" value="1"/>
</dbReference>
<comment type="similarity">
    <text evidence="1">Belongs to the ATP-dependent AMP-binding enzyme family.</text>
</comment>
<dbReference type="PANTHER" id="PTHR43201:SF5">
    <property type="entry name" value="MEDIUM-CHAIN ACYL-COA LIGASE ACSF2, MITOCHONDRIAL"/>
    <property type="match status" value="1"/>
</dbReference>
<protein>
    <submittedName>
        <fullName evidence="4">Unannotated protein</fullName>
    </submittedName>
</protein>
<dbReference type="GO" id="GO:0031956">
    <property type="term" value="F:medium-chain fatty acid-CoA ligase activity"/>
    <property type="evidence" value="ECO:0007669"/>
    <property type="project" value="TreeGrafter"/>
</dbReference>
<dbReference type="InterPro" id="IPR000873">
    <property type="entry name" value="AMP-dep_synth/lig_dom"/>
</dbReference>
<dbReference type="InterPro" id="IPR020845">
    <property type="entry name" value="AMP-binding_CS"/>
</dbReference>
<sequence>MENSSLRELLVQPRECSVTSLMAQLTSALTGQGPAIGLGAVTSTQVPARVSVVVATSGSSGTPKEVGLSSSALINSARSSNTFVGAKYGDIWSLLLPLTHIAGINVLIRSLELGTTPLDLRDVTVYPKANFTAIVPTQLFRALNGDHELLHHLRNCKAVLVGGAALSETVRTQALEQKINIVETYGMSETCGGCVYNGTPLDGVTVEIGQGGEIRISGAVLATGYVNNQAAWDKAFLDGWFTTSDLGEISNGTLKVNGRSDDVIISGGENISLSAVEKILSAKFPDCESAGFAMDDSEWGSALYVALAGAKTPSESDIATAIVEVLGDIAKPKGYLFLDALPVISIGKVNRKALQNIVVSERLER</sequence>
<evidence type="ECO:0000256" key="1">
    <source>
        <dbReference type="ARBA" id="ARBA00006432"/>
    </source>
</evidence>
<dbReference type="PANTHER" id="PTHR43201">
    <property type="entry name" value="ACYL-COA SYNTHETASE"/>
    <property type="match status" value="1"/>
</dbReference>
<name>A0A6J7NHV5_9ZZZZ</name>
<evidence type="ECO:0000256" key="2">
    <source>
        <dbReference type="ARBA" id="ARBA00022598"/>
    </source>
</evidence>
<dbReference type="PROSITE" id="PS00455">
    <property type="entry name" value="AMP_BINDING"/>
    <property type="match status" value="1"/>
</dbReference>
<accession>A0A6J7NHV5</accession>
<dbReference type="Gene3D" id="3.40.50.12780">
    <property type="entry name" value="N-terminal domain of ligase-like"/>
    <property type="match status" value="1"/>
</dbReference>
<dbReference type="InterPro" id="IPR042099">
    <property type="entry name" value="ANL_N_sf"/>
</dbReference>
<dbReference type="EMBL" id="CAFBOJ010000178">
    <property type="protein sequence ID" value="CAB4990352.1"/>
    <property type="molecule type" value="Genomic_DNA"/>
</dbReference>
<feature type="domain" description="AMP-dependent synthetase/ligase" evidence="3">
    <location>
        <begin position="44"/>
        <end position="203"/>
    </location>
</feature>
<dbReference type="Pfam" id="PF00501">
    <property type="entry name" value="AMP-binding"/>
    <property type="match status" value="1"/>
</dbReference>
<evidence type="ECO:0000313" key="4">
    <source>
        <dbReference type="EMBL" id="CAB4990352.1"/>
    </source>
</evidence>
<gene>
    <name evidence="4" type="ORF">UFOPK3937_01252</name>
</gene>
<proteinExistence type="inferred from homology"/>